<feature type="compositionally biased region" description="Acidic residues" evidence="1">
    <location>
        <begin position="333"/>
        <end position="342"/>
    </location>
</feature>
<feature type="compositionally biased region" description="Acidic residues" evidence="1">
    <location>
        <begin position="304"/>
        <end position="317"/>
    </location>
</feature>
<feature type="compositionally biased region" description="Basic residues" evidence="1">
    <location>
        <begin position="101"/>
        <end position="112"/>
    </location>
</feature>
<evidence type="ECO:0000256" key="1">
    <source>
        <dbReference type="SAM" id="MobiDB-lite"/>
    </source>
</evidence>
<evidence type="ECO:0000313" key="4">
    <source>
        <dbReference type="Proteomes" id="UP000693970"/>
    </source>
</evidence>
<dbReference type="EMBL" id="JAGRRH010000003">
    <property type="protein sequence ID" value="KAG7372002.1"/>
    <property type="molecule type" value="Genomic_DNA"/>
</dbReference>
<gene>
    <name evidence="3" type="ORF">IV203_018145</name>
</gene>
<keyword evidence="2" id="KW-1133">Transmembrane helix</keyword>
<reference evidence="3" key="1">
    <citation type="journal article" date="2021" name="Sci. Rep.">
        <title>Diploid genomic architecture of Nitzschia inconspicua, an elite biomass production diatom.</title>
        <authorList>
            <person name="Oliver A."/>
            <person name="Podell S."/>
            <person name="Pinowska A."/>
            <person name="Traller J.C."/>
            <person name="Smith S.R."/>
            <person name="McClure R."/>
            <person name="Beliaev A."/>
            <person name="Bohutskyi P."/>
            <person name="Hill E.A."/>
            <person name="Rabines A."/>
            <person name="Zheng H."/>
            <person name="Allen L.Z."/>
            <person name="Kuo A."/>
            <person name="Grigoriev I.V."/>
            <person name="Allen A.E."/>
            <person name="Hazlebeck D."/>
            <person name="Allen E.E."/>
        </authorList>
    </citation>
    <scope>NUCLEOTIDE SEQUENCE</scope>
    <source>
        <strain evidence="3">Hildebrandi</strain>
    </source>
</reference>
<evidence type="ECO:0000313" key="3">
    <source>
        <dbReference type="EMBL" id="KAG7372002.1"/>
    </source>
</evidence>
<sequence length="753" mass="83726">MTSRQDGNHYQDGEPNHDEETPLLLGSRRSLQPTNFGSSLDGDGPSISPSLSSSPIFVPEHSQTQWIIRRRQTIVAILTLAVLSLLAFDGVGHTSISWKRNQNKKDHKKKNHKADPPSNWWADSATMQLVRQARRNFSKIVVIVVNDQGGGDDDDDDQDEKDAKREEQNDEKGQQSNYNTGNKSSSSNGNRGFATRQDDNTNEYLDDDIVKTQVNSKESQNTNTDESDSNQKSSGKNNANDGNKPSGSSSDEQVKDDNECQPQDWKCWRDKYQTLSKGGSESNSGTQKQERSSSVDSPEKDDTTDTTNDETFSDEDTITATTTPTASPVSDPPTEESVEEDVVPILGASAKKAEVVAANGESSDNDETSTKNGIQSQDGNQIVGTLNTRSVAQTSLSSKKLSKKNDKTRSYKDDDIKEIKALDKKKSEGVSHCEDGKYSKRTLKLAYEIPFQGLFRDTKGQNKFEASSVTVVDDVAYAICDSSWSISMFDPYLHPFGEHNHQIGDPNREVEDSGYEALFYDHGIFYVVRESVQDSNKTYHAIIEELILDTKVNHDTYDFGKACPTEFEFDGNSKGFEGAVPVHDLNGNLVVLGLCEGNHCSESKELQQDKGNGRLVAMREETLADGTCQWSTIRVIKIPMTAYFGDYSSIDIDGSGRVIISSQEESQLWVGQMDGIQPDGLWDVMGMEFRSDIHTIYDFPKNDNCETMYCNIEGVHWVDDHTIIAVSDKMKGKGRQPYSCFEKDQSAHLFVFP</sequence>
<dbReference type="OrthoDB" id="340166at2759"/>
<feature type="compositionally biased region" description="Polar residues" evidence="1">
    <location>
        <begin position="212"/>
        <end position="251"/>
    </location>
</feature>
<organism evidence="3 4">
    <name type="scientific">Nitzschia inconspicua</name>
    <dbReference type="NCBI Taxonomy" id="303405"/>
    <lineage>
        <taxon>Eukaryota</taxon>
        <taxon>Sar</taxon>
        <taxon>Stramenopiles</taxon>
        <taxon>Ochrophyta</taxon>
        <taxon>Bacillariophyta</taxon>
        <taxon>Bacillariophyceae</taxon>
        <taxon>Bacillariophycidae</taxon>
        <taxon>Bacillariales</taxon>
        <taxon>Bacillariaceae</taxon>
        <taxon>Nitzschia</taxon>
    </lineage>
</organism>
<feature type="region of interest" description="Disordered" evidence="1">
    <location>
        <begin position="1"/>
        <end position="55"/>
    </location>
</feature>
<feature type="compositionally biased region" description="Acidic residues" evidence="1">
    <location>
        <begin position="150"/>
        <end position="160"/>
    </location>
</feature>
<proteinExistence type="predicted"/>
<feature type="compositionally biased region" description="Polar residues" evidence="1">
    <location>
        <begin position="370"/>
        <end position="383"/>
    </location>
</feature>
<evidence type="ECO:0000256" key="2">
    <source>
        <dbReference type="SAM" id="Phobius"/>
    </source>
</evidence>
<feature type="compositionally biased region" description="Basic and acidic residues" evidence="1">
    <location>
        <begin position="161"/>
        <end position="173"/>
    </location>
</feature>
<keyword evidence="2" id="KW-0812">Transmembrane</keyword>
<feature type="compositionally biased region" description="Polar residues" evidence="1">
    <location>
        <begin position="29"/>
        <end position="38"/>
    </location>
</feature>
<name>A0A9K3M177_9STRA</name>
<feature type="compositionally biased region" description="Basic and acidic residues" evidence="1">
    <location>
        <begin position="288"/>
        <end position="303"/>
    </location>
</feature>
<dbReference type="Proteomes" id="UP000693970">
    <property type="component" value="Unassembled WGS sequence"/>
</dbReference>
<reference evidence="3" key="2">
    <citation type="submission" date="2021-04" db="EMBL/GenBank/DDBJ databases">
        <authorList>
            <person name="Podell S."/>
        </authorList>
    </citation>
    <scope>NUCLEOTIDE SEQUENCE</scope>
    <source>
        <strain evidence="3">Hildebrandi</strain>
    </source>
</reference>
<feature type="compositionally biased region" description="Low complexity" evidence="1">
    <location>
        <begin position="176"/>
        <end position="192"/>
    </location>
</feature>
<protein>
    <submittedName>
        <fullName evidence="3">Uncharacterized protein</fullName>
    </submittedName>
</protein>
<keyword evidence="2" id="KW-0472">Membrane</keyword>
<feature type="transmembrane region" description="Helical" evidence="2">
    <location>
        <begin position="73"/>
        <end position="92"/>
    </location>
</feature>
<accession>A0A9K3M177</accession>
<dbReference type="AlphaFoldDB" id="A0A9K3M177"/>
<feature type="compositionally biased region" description="Basic and acidic residues" evidence="1">
    <location>
        <begin position="1"/>
        <end position="20"/>
    </location>
</feature>
<feature type="compositionally biased region" description="Polar residues" evidence="1">
    <location>
        <begin position="273"/>
        <end position="287"/>
    </location>
</feature>
<comment type="caution">
    <text evidence="3">The sequence shown here is derived from an EMBL/GenBank/DDBJ whole genome shotgun (WGS) entry which is preliminary data.</text>
</comment>
<feature type="region of interest" description="Disordered" evidence="1">
    <location>
        <begin position="147"/>
        <end position="383"/>
    </location>
</feature>
<feature type="compositionally biased region" description="Low complexity" evidence="1">
    <location>
        <begin position="45"/>
        <end position="55"/>
    </location>
</feature>
<keyword evidence="4" id="KW-1185">Reference proteome</keyword>
<feature type="region of interest" description="Disordered" evidence="1">
    <location>
        <begin position="99"/>
        <end position="120"/>
    </location>
</feature>
<feature type="compositionally biased region" description="Low complexity" evidence="1">
    <location>
        <begin position="318"/>
        <end position="329"/>
    </location>
</feature>